<keyword evidence="1" id="KW-0812">Transmembrane</keyword>
<organism evidence="2 3">
    <name type="scientific">Pedobacter cryoconitis</name>
    <dbReference type="NCBI Taxonomy" id="188932"/>
    <lineage>
        <taxon>Bacteria</taxon>
        <taxon>Pseudomonadati</taxon>
        <taxon>Bacteroidota</taxon>
        <taxon>Sphingobacteriia</taxon>
        <taxon>Sphingobacteriales</taxon>
        <taxon>Sphingobacteriaceae</taxon>
        <taxon>Pedobacter</taxon>
    </lineage>
</organism>
<keyword evidence="1" id="KW-1133">Transmembrane helix</keyword>
<accession>A0A7W8ZHW3</accession>
<feature type="transmembrane region" description="Helical" evidence="1">
    <location>
        <begin position="111"/>
        <end position="138"/>
    </location>
</feature>
<proteinExistence type="predicted"/>
<evidence type="ECO:0000313" key="3">
    <source>
        <dbReference type="Proteomes" id="UP000537204"/>
    </source>
</evidence>
<evidence type="ECO:0000313" key="2">
    <source>
        <dbReference type="EMBL" id="MBB5634354.1"/>
    </source>
</evidence>
<name>A0A7W8ZHW3_9SPHI</name>
<dbReference type="AlphaFoldDB" id="A0A7W8ZHW3"/>
<keyword evidence="1" id="KW-0472">Membrane</keyword>
<dbReference type="EMBL" id="JACHCE010000001">
    <property type="protein sequence ID" value="MBB5634354.1"/>
    <property type="molecule type" value="Genomic_DNA"/>
</dbReference>
<protein>
    <submittedName>
        <fullName evidence="2">Uncharacterized protein</fullName>
    </submittedName>
</protein>
<gene>
    <name evidence="2" type="ORF">HDE68_000239</name>
</gene>
<reference evidence="2 3" key="1">
    <citation type="submission" date="2020-08" db="EMBL/GenBank/DDBJ databases">
        <title>Genomic Encyclopedia of Type Strains, Phase IV (KMG-V): Genome sequencing to study the core and pangenomes of soil and plant-associated prokaryotes.</title>
        <authorList>
            <person name="Whitman W."/>
        </authorList>
    </citation>
    <scope>NUCLEOTIDE SEQUENCE [LARGE SCALE GENOMIC DNA]</scope>
    <source>
        <strain evidence="2 3">S3M1</strain>
    </source>
</reference>
<evidence type="ECO:0000256" key="1">
    <source>
        <dbReference type="SAM" id="Phobius"/>
    </source>
</evidence>
<dbReference type="Proteomes" id="UP000537204">
    <property type="component" value="Unassembled WGS sequence"/>
</dbReference>
<dbReference type="RefSeq" id="WP_260171555.1">
    <property type="nucleotide sequence ID" value="NZ_JACHCE010000001.1"/>
</dbReference>
<sequence length="160" mass="17850">MINNFYGSYIDGQRRLSNSHRPFKTDIRRDLAVTLYNDDKEAQCPCPNKKIPVSSSPNFETMRLKILPKSDASLAFVLILSLTFINSPQSVAQCAMCSINAEQGSKNGNTISLGINTGVLILLGTVYFLMIALGIIWYKKFRKRSIKEVNNHFSANSGII</sequence>
<comment type="caution">
    <text evidence="2">The sequence shown here is derived from an EMBL/GenBank/DDBJ whole genome shotgun (WGS) entry which is preliminary data.</text>
</comment>